<evidence type="ECO:0000256" key="1">
    <source>
        <dbReference type="SAM" id="Phobius"/>
    </source>
</evidence>
<proteinExistence type="predicted"/>
<keyword evidence="1" id="KW-1133">Transmembrane helix</keyword>
<protein>
    <submittedName>
        <fullName evidence="2">Uncharacterized protein</fullName>
    </submittedName>
</protein>
<evidence type="ECO:0000313" key="2">
    <source>
        <dbReference type="EMBL" id="CAJ0560964.1"/>
    </source>
</evidence>
<keyword evidence="1" id="KW-0472">Membrane</keyword>
<comment type="caution">
    <text evidence="2">The sequence shown here is derived from an EMBL/GenBank/DDBJ whole genome shotgun (WGS) entry which is preliminary data.</text>
</comment>
<sequence>MGILSKGSTGAEFRYKENKNCTGTMLELEINMKRWAMHEKFHYAFRVWYRNVATVIAPFLILLILNFFIVVALREQPQMSVCTQLAGPAAGDVAKRKTSQSMAHLSDVEYAKRKSLGSADRHNFAAVGDRLRVPVADSHLVSATTAQ</sequence>
<reference evidence="2" key="1">
    <citation type="submission" date="2023-06" db="EMBL/GenBank/DDBJ databases">
        <authorList>
            <person name="Delattre M."/>
        </authorList>
    </citation>
    <scope>NUCLEOTIDE SEQUENCE</scope>
    <source>
        <strain evidence="2">AF72</strain>
    </source>
</reference>
<feature type="transmembrane region" description="Helical" evidence="1">
    <location>
        <begin position="47"/>
        <end position="73"/>
    </location>
</feature>
<keyword evidence="1" id="KW-0812">Transmembrane</keyword>
<feature type="non-terminal residue" evidence="2">
    <location>
        <position position="1"/>
    </location>
</feature>
<name>A0AA36FUJ7_9BILA</name>
<dbReference type="PANTHER" id="PTHR46709">
    <property type="entry name" value="PROTEIN CBG23488-RELATED"/>
    <property type="match status" value="1"/>
</dbReference>
<organism evidence="2 3">
    <name type="scientific">Mesorhabditis spiculigera</name>
    <dbReference type="NCBI Taxonomy" id="96644"/>
    <lineage>
        <taxon>Eukaryota</taxon>
        <taxon>Metazoa</taxon>
        <taxon>Ecdysozoa</taxon>
        <taxon>Nematoda</taxon>
        <taxon>Chromadorea</taxon>
        <taxon>Rhabditida</taxon>
        <taxon>Rhabditina</taxon>
        <taxon>Rhabditomorpha</taxon>
        <taxon>Rhabditoidea</taxon>
        <taxon>Rhabditidae</taxon>
        <taxon>Mesorhabditinae</taxon>
        <taxon>Mesorhabditis</taxon>
    </lineage>
</organism>
<accession>A0AA36FUJ7</accession>
<dbReference type="AlphaFoldDB" id="A0AA36FUJ7"/>
<keyword evidence="3" id="KW-1185">Reference proteome</keyword>
<dbReference type="EMBL" id="CATQJA010000516">
    <property type="protein sequence ID" value="CAJ0560964.1"/>
    <property type="molecule type" value="Genomic_DNA"/>
</dbReference>
<gene>
    <name evidence="2" type="ORF">MSPICULIGERA_LOCUS1693</name>
</gene>
<dbReference type="Proteomes" id="UP001177023">
    <property type="component" value="Unassembled WGS sequence"/>
</dbReference>
<evidence type="ECO:0000313" key="3">
    <source>
        <dbReference type="Proteomes" id="UP001177023"/>
    </source>
</evidence>